<keyword evidence="6" id="KW-0460">Magnesium</keyword>
<dbReference type="PANTHER" id="PTHR10192">
    <property type="entry name" value="MOLYBDOPTERIN BIOSYNTHESIS PROTEIN"/>
    <property type="match status" value="1"/>
</dbReference>
<dbReference type="KEGG" id="msl:Msil_0501"/>
<name>B8EJR9_METSB</name>
<dbReference type="GO" id="GO:0006777">
    <property type="term" value="P:Mo-molybdopterin cofactor biosynthetic process"/>
    <property type="evidence" value="ECO:0007669"/>
    <property type="project" value="UniProtKB-UniRule"/>
</dbReference>
<dbReference type="CDD" id="cd00887">
    <property type="entry name" value="MoeA"/>
    <property type="match status" value="1"/>
</dbReference>
<dbReference type="InterPro" id="IPR005110">
    <property type="entry name" value="MoeA_linker/N"/>
</dbReference>
<dbReference type="Gene3D" id="2.170.190.11">
    <property type="entry name" value="Molybdopterin biosynthesis moea protein, domain 3"/>
    <property type="match status" value="1"/>
</dbReference>
<dbReference type="Gene3D" id="3.90.105.10">
    <property type="entry name" value="Molybdopterin biosynthesis moea protein, domain 2"/>
    <property type="match status" value="1"/>
</dbReference>
<dbReference type="PANTHER" id="PTHR10192:SF5">
    <property type="entry name" value="GEPHYRIN"/>
    <property type="match status" value="1"/>
</dbReference>
<gene>
    <name evidence="8" type="ordered locus">Msil_0501</name>
</gene>
<feature type="domain" description="MoaB/Mog" evidence="7">
    <location>
        <begin position="181"/>
        <end position="320"/>
    </location>
</feature>
<dbReference type="Pfam" id="PF03454">
    <property type="entry name" value="MoeA_C"/>
    <property type="match status" value="1"/>
</dbReference>
<dbReference type="NCBIfam" id="NF045515">
    <property type="entry name" value="Glp_gephyrin"/>
    <property type="match status" value="1"/>
</dbReference>
<proteinExistence type="inferred from homology"/>
<evidence type="ECO:0000259" key="7">
    <source>
        <dbReference type="SMART" id="SM00852"/>
    </source>
</evidence>
<dbReference type="Gene3D" id="3.40.980.10">
    <property type="entry name" value="MoaB/Mog-like domain"/>
    <property type="match status" value="1"/>
</dbReference>
<comment type="cofactor">
    <cofactor evidence="6">
        <name>Mg(2+)</name>
        <dbReference type="ChEBI" id="CHEBI:18420"/>
    </cofactor>
</comment>
<dbReference type="EC" id="2.10.1.1" evidence="6"/>
<dbReference type="EMBL" id="CP001280">
    <property type="protein sequence ID" value="ACK49473.1"/>
    <property type="molecule type" value="Genomic_DNA"/>
</dbReference>
<dbReference type="UniPathway" id="UPA00344"/>
<dbReference type="Gene3D" id="2.40.340.10">
    <property type="entry name" value="MoeA, C-terminal, domain IV"/>
    <property type="match status" value="1"/>
</dbReference>
<dbReference type="SUPFAM" id="SSF63882">
    <property type="entry name" value="MoeA N-terminal region -like"/>
    <property type="match status" value="1"/>
</dbReference>
<keyword evidence="6" id="KW-0479">Metal-binding</keyword>
<dbReference type="Pfam" id="PF00994">
    <property type="entry name" value="MoCF_biosynth"/>
    <property type="match status" value="1"/>
</dbReference>
<comment type="pathway">
    <text evidence="2 6">Cofactor biosynthesis; molybdopterin biosynthesis.</text>
</comment>
<evidence type="ECO:0000256" key="5">
    <source>
        <dbReference type="ARBA" id="ARBA00047317"/>
    </source>
</evidence>
<dbReference type="InterPro" id="IPR038987">
    <property type="entry name" value="MoeA-like"/>
</dbReference>
<dbReference type="AlphaFoldDB" id="B8EJR9"/>
<dbReference type="SUPFAM" id="SSF63867">
    <property type="entry name" value="MoeA C-terminal domain-like"/>
    <property type="match status" value="1"/>
</dbReference>
<keyword evidence="9" id="KW-1185">Reference proteome</keyword>
<accession>B8EJR9</accession>
<keyword evidence="4 6" id="KW-0501">Molybdenum cofactor biosynthesis</keyword>
<dbReference type="InterPro" id="IPR001453">
    <property type="entry name" value="MoaB/Mog_dom"/>
</dbReference>
<dbReference type="InterPro" id="IPR036425">
    <property type="entry name" value="MoaB/Mog-like_dom_sf"/>
</dbReference>
<evidence type="ECO:0000256" key="6">
    <source>
        <dbReference type="RuleBase" id="RU365090"/>
    </source>
</evidence>
<dbReference type="InterPro" id="IPR036135">
    <property type="entry name" value="MoeA_linker/N_sf"/>
</dbReference>
<dbReference type="STRING" id="395965.Msil_0501"/>
<comment type="function">
    <text evidence="1 6">Catalyzes the insertion of molybdate into adenylated molybdopterin with the concomitant release of AMP.</text>
</comment>
<dbReference type="SMART" id="SM00852">
    <property type="entry name" value="MoCF_biosynth"/>
    <property type="match status" value="1"/>
</dbReference>
<dbReference type="InterPro" id="IPR036688">
    <property type="entry name" value="MoeA_C_domain_IV_sf"/>
</dbReference>
<dbReference type="eggNOG" id="COG0303">
    <property type="taxonomic scope" value="Bacteria"/>
</dbReference>
<dbReference type="GO" id="GO:0061599">
    <property type="term" value="F:molybdopterin molybdotransferase activity"/>
    <property type="evidence" value="ECO:0007669"/>
    <property type="project" value="UniProtKB-UniRule"/>
</dbReference>
<sequence length="410" mass="42063">MSGRASLTVEEAKARILAGVCPDRPRETVPLARGLGRTLAADLAAGRTQPPYPVSAMDGYAVRAADLSILPTRLKQIGESAAGHAFAGKLGPMETARIFTGARVPDGADAILIQENARVVDGLIEPLRGVPPGLYVRKAGLDFIEGATLLKAGTRLGPGAIALAAAMNHAELPVARRPRVGLLATGDELVAPGAAVGVDEIVASNGFTVAALVEWAGGEPVDFGIVGDDLAATEHAIGAALEAECDVLVTSGGASVGDHDLVRPALLKRGMELDFWRILLRPGAPLVYGRLGPTAVVGLPGNPVSATVCAILFLCPLVRALSGDPLAAKDSSETAVLGAPVRANDSRQDFMRATLAREGDGPPVATPFDAQDSSLLSVLARAECLVIRPSHAPAAEAGAPCRILRMPGFG</sequence>
<organism evidence="8 9">
    <name type="scientific">Methylocella silvestris (strain DSM 15510 / CIP 108128 / LMG 27833 / NCIMB 13906 / BL2)</name>
    <dbReference type="NCBI Taxonomy" id="395965"/>
    <lineage>
        <taxon>Bacteria</taxon>
        <taxon>Pseudomonadati</taxon>
        <taxon>Pseudomonadota</taxon>
        <taxon>Alphaproteobacteria</taxon>
        <taxon>Hyphomicrobiales</taxon>
        <taxon>Beijerinckiaceae</taxon>
        <taxon>Methylocella</taxon>
    </lineage>
</organism>
<keyword evidence="6" id="KW-0808">Transferase</keyword>
<dbReference type="SUPFAM" id="SSF53218">
    <property type="entry name" value="Molybdenum cofactor biosynthesis proteins"/>
    <property type="match status" value="1"/>
</dbReference>
<dbReference type="Proteomes" id="UP000002257">
    <property type="component" value="Chromosome"/>
</dbReference>
<dbReference type="GO" id="GO:0005829">
    <property type="term" value="C:cytosol"/>
    <property type="evidence" value="ECO:0007669"/>
    <property type="project" value="TreeGrafter"/>
</dbReference>
<comment type="similarity">
    <text evidence="3 6">Belongs to the MoeA family.</text>
</comment>
<dbReference type="GO" id="GO:0046872">
    <property type="term" value="F:metal ion binding"/>
    <property type="evidence" value="ECO:0007669"/>
    <property type="project" value="UniProtKB-UniRule"/>
</dbReference>
<dbReference type="InterPro" id="IPR005111">
    <property type="entry name" value="MoeA_C_domain_IV"/>
</dbReference>
<dbReference type="Pfam" id="PF03453">
    <property type="entry name" value="MoeA_N"/>
    <property type="match status" value="1"/>
</dbReference>
<dbReference type="OrthoDB" id="9804758at2"/>
<evidence type="ECO:0000313" key="9">
    <source>
        <dbReference type="Proteomes" id="UP000002257"/>
    </source>
</evidence>
<reference evidence="8 9" key="1">
    <citation type="journal article" date="2010" name="J. Bacteriol.">
        <title>Complete genome sequence of the aerobic facultative methanotroph Methylocella silvestris BL2.</title>
        <authorList>
            <person name="Chen Y."/>
            <person name="Crombie A."/>
            <person name="Rahman M.T."/>
            <person name="Dedysh S.N."/>
            <person name="Liesack W."/>
            <person name="Stott M.B."/>
            <person name="Alam M."/>
            <person name="Theisen A.R."/>
            <person name="Murrell J.C."/>
            <person name="Dunfield P.F."/>
        </authorList>
    </citation>
    <scope>NUCLEOTIDE SEQUENCE [LARGE SCALE GENOMIC DNA]</scope>
    <source>
        <strain evidence="9">DSM 15510 / CIP 108128 / LMG 27833 / NCIMB 13906 / BL2</strain>
    </source>
</reference>
<keyword evidence="6" id="KW-0500">Molybdenum</keyword>
<evidence type="ECO:0000256" key="3">
    <source>
        <dbReference type="ARBA" id="ARBA00010763"/>
    </source>
</evidence>
<dbReference type="HOGENOM" id="CLU_010186_7_0_5"/>
<dbReference type="RefSeq" id="WP_012589543.1">
    <property type="nucleotide sequence ID" value="NC_011666.1"/>
</dbReference>
<evidence type="ECO:0000256" key="4">
    <source>
        <dbReference type="ARBA" id="ARBA00023150"/>
    </source>
</evidence>
<protein>
    <recommendedName>
        <fullName evidence="6">Molybdopterin molybdenumtransferase</fullName>
        <ecNumber evidence="6">2.10.1.1</ecNumber>
    </recommendedName>
</protein>
<evidence type="ECO:0000313" key="8">
    <source>
        <dbReference type="EMBL" id="ACK49473.1"/>
    </source>
</evidence>
<comment type="catalytic activity">
    <reaction evidence="5">
        <text>adenylyl-molybdopterin + molybdate = Mo-molybdopterin + AMP + H(+)</text>
        <dbReference type="Rhea" id="RHEA:35047"/>
        <dbReference type="ChEBI" id="CHEBI:15378"/>
        <dbReference type="ChEBI" id="CHEBI:36264"/>
        <dbReference type="ChEBI" id="CHEBI:62727"/>
        <dbReference type="ChEBI" id="CHEBI:71302"/>
        <dbReference type="ChEBI" id="CHEBI:456215"/>
        <dbReference type="EC" id="2.10.1.1"/>
    </reaction>
</comment>
<evidence type="ECO:0000256" key="2">
    <source>
        <dbReference type="ARBA" id="ARBA00005046"/>
    </source>
</evidence>
<evidence type="ECO:0000256" key="1">
    <source>
        <dbReference type="ARBA" id="ARBA00002901"/>
    </source>
</evidence>